<keyword evidence="1" id="KW-0812">Transmembrane</keyword>
<reference evidence="2" key="1">
    <citation type="journal article" date="2012" name="Mol. Plant Microbe Interact.">
        <title>A highly conserved effector in Fusarium oxysporum is required for full virulence on Arabidopsis.</title>
        <authorList>
            <person name="Thatcher L.F."/>
            <person name="Gardiner D.M."/>
            <person name="Kazan K."/>
            <person name="Manners J."/>
        </authorList>
    </citation>
    <scope>NUCLEOTIDE SEQUENCE [LARGE SCALE GENOMIC DNA]</scope>
    <source>
        <strain evidence="2">Fo5176</strain>
    </source>
</reference>
<evidence type="ECO:0000313" key="2">
    <source>
        <dbReference type="EMBL" id="EGU73672.1"/>
    </source>
</evidence>
<gene>
    <name evidence="2" type="ORF">FOXB_15818</name>
</gene>
<keyword evidence="1" id="KW-1133">Transmembrane helix</keyword>
<dbReference type="EMBL" id="AFQF01004363">
    <property type="protein sequence ID" value="EGU73672.1"/>
    <property type="molecule type" value="Genomic_DNA"/>
</dbReference>
<dbReference type="AlphaFoldDB" id="F9GAY5"/>
<accession>F9GAY5</accession>
<comment type="caution">
    <text evidence="2">The sequence shown here is derived from an EMBL/GenBank/DDBJ whole genome shotgun (WGS) entry which is preliminary data.</text>
</comment>
<organism evidence="2">
    <name type="scientific">Fusarium oxysporum (strain Fo5176)</name>
    <name type="common">Fusarium vascular wilt</name>
    <dbReference type="NCBI Taxonomy" id="660025"/>
    <lineage>
        <taxon>Eukaryota</taxon>
        <taxon>Fungi</taxon>
        <taxon>Dikarya</taxon>
        <taxon>Ascomycota</taxon>
        <taxon>Pezizomycotina</taxon>
        <taxon>Sordariomycetes</taxon>
        <taxon>Hypocreomycetidae</taxon>
        <taxon>Hypocreales</taxon>
        <taxon>Nectriaceae</taxon>
        <taxon>Fusarium</taxon>
        <taxon>Fusarium oxysporum species complex</taxon>
    </lineage>
</organism>
<evidence type="ECO:0000256" key="1">
    <source>
        <dbReference type="SAM" id="Phobius"/>
    </source>
</evidence>
<dbReference type="OrthoDB" id="8062037at2759"/>
<name>F9GAY5_FUSOF</name>
<feature type="transmembrane region" description="Helical" evidence="1">
    <location>
        <begin position="24"/>
        <end position="44"/>
    </location>
</feature>
<keyword evidence="1" id="KW-0472">Membrane</keyword>
<sequence length="180" mass="19752">MNYIPPGNSINQSDDNVSTSGTPIPFLVVFGSIVGLSLVILVLCGTPSKLLRSFHANEHSYMVKLRYHHGQPQRDVEAAKRKTKETVDLQTLNNANPSQNAICIEVLVDQDDVRRLKCNHVFVSTSRAGIDVALYAPLITLEALALSSQVFQILWIFLCDSPLITPMEPRNAAGVARLLG</sequence>
<proteinExistence type="predicted"/>
<protein>
    <submittedName>
        <fullName evidence="2">Uncharacterized protein</fullName>
    </submittedName>
</protein>